<protein>
    <submittedName>
        <fullName evidence="1">Uncharacterized protein</fullName>
    </submittedName>
</protein>
<reference evidence="1" key="1">
    <citation type="journal article" date="2014" name="Front. Microbiol.">
        <title>High frequency of phylogenetically diverse reductive dehalogenase-homologous genes in deep subseafloor sedimentary metagenomes.</title>
        <authorList>
            <person name="Kawai M."/>
            <person name="Futagami T."/>
            <person name="Toyoda A."/>
            <person name="Takaki Y."/>
            <person name="Nishi S."/>
            <person name="Hori S."/>
            <person name="Arai W."/>
            <person name="Tsubouchi T."/>
            <person name="Morono Y."/>
            <person name="Uchiyama I."/>
            <person name="Ito T."/>
            <person name="Fujiyama A."/>
            <person name="Inagaki F."/>
            <person name="Takami H."/>
        </authorList>
    </citation>
    <scope>NUCLEOTIDE SEQUENCE</scope>
    <source>
        <strain evidence="1">Expedition CK06-06</strain>
    </source>
</reference>
<name>X1RUD4_9ZZZZ</name>
<organism evidence="1">
    <name type="scientific">marine sediment metagenome</name>
    <dbReference type="NCBI Taxonomy" id="412755"/>
    <lineage>
        <taxon>unclassified sequences</taxon>
        <taxon>metagenomes</taxon>
        <taxon>ecological metagenomes</taxon>
    </lineage>
</organism>
<dbReference type="EMBL" id="BARW01011128">
    <property type="protein sequence ID" value="GAI84377.1"/>
    <property type="molecule type" value="Genomic_DNA"/>
</dbReference>
<accession>X1RUD4</accession>
<sequence length="157" mass="19113">YHILETYCYNFFIEYLKDFIKNTEPSEFFKNAEKLKKDEYIISKSIEFICSNELSYNWEIDINPLEEDMNKFIAEINENISGEKLKSVSNWRSDNQNPYYYHLGRLIYKVRCETAHRKIQRNPITKYIRSYPEIIKLFNLIMKKISEVIIEREELKL</sequence>
<gene>
    <name evidence="1" type="ORF">S12H4_21597</name>
</gene>
<comment type="caution">
    <text evidence="1">The sequence shown here is derived from an EMBL/GenBank/DDBJ whole genome shotgun (WGS) entry which is preliminary data.</text>
</comment>
<proteinExistence type="predicted"/>
<dbReference type="AlphaFoldDB" id="X1RUD4"/>
<evidence type="ECO:0000313" key="1">
    <source>
        <dbReference type="EMBL" id="GAI84377.1"/>
    </source>
</evidence>
<feature type="non-terminal residue" evidence="1">
    <location>
        <position position="1"/>
    </location>
</feature>